<feature type="compositionally biased region" description="Gly residues" evidence="1">
    <location>
        <begin position="173"/>
        <end position="186"/>
    </location>
</feature>
<accession>A0A4S8K573</accession>
<gene>
    <name evidence="2" type="ORF">C4D60_Mb08t20490</name>
</gene>
<evidence type="ECO:0000313" key="3">
    <source>
        <dbReference type="Proteomes" id="UP000317650"/>
    </source>
</evidence>
<dbReference type="AlphaFoldDB" id="A0A4S8K573"/>
<feature type="compositionally biased region" description="Polar residues" evidence="1">
    <location>
        <begin position="15"/>
        <end position="28"/>
    </location>
</feature>
<organism evidence="2 3">
    <name type="scientific">Musa balbisiana</name>
    <name type="common">Banana</name>
    <dbReference type="NCBI Taxonomy" id="52838"/>
    <lineage>
        <taxon>Eukaryota</taxon>
        <taxon>Viridiplantae</taxon>
        <taxon>Streptophyta</taxon>
        <taxon>Embryophyta</taxon>
        <taxon>Tracheophyta</taxon>
        <taxon>Spermatophyta</taxon>
        <taxon>Magnoliopsida</taxon>
        <taxon>Liliopsida</taxon>
        <taxon>Zingiberales</taxon>
        <taxon>Musaceae</taxon>
        <taxon>Musa</taxon>
    </lineage>
</organism>
<name>A0A4S8K573_MUSBA</name>
<protein>
    <submittedName>
        <fullName evidence="2">Uncharacterized protein</fullName>
    </submittedName>
</protein>
<reference evidence="2 3" key="1">
    <citation type="journal article" date="2019" name="Nat. Plants">
        <title>Genome sequencing of Musa balbisiana reveals subgenome evolution and function divergence in polyploid bananas.</title>
        <authorList>
            <person name="Yao X."/>
        </authorList>
    </citation>
    <scope>NUCLEOTIDE SEQUENCE [LARGE SCALE GENOMIC DNA]</scope>
    <source>
        <strain evidence="3">cv. DH-PKW</strain>
        <tissue evidence="2">Leaves</tissue>
    </source>
</reference>
<keyword evidence="3" id="KW-1185">Reference proteome</keyword>
<sequence>MAMPPTSVIIGPQSARLSSSNNGMCRNKQTPRDLDNGPLARQANPESVTKGQPRRHKAISELKAQNAPTARSVTLLHQDKSREDKPLACFANSMAPTSPTPFLLLKEMFLSFRQQMEMAHKPASVTSGGSTPWGSSSSSIRLRWALRFRDSRSGQDRAMRSRAGSSDEVEVGVGDGRGGLEGGEIGEAGKESGEVMGVEDAEGGTGEGLDAAPPPADAGAGLAVPPTDDAPQHQPQLVVAESLHHPRLLLNTSHKAEQVTIKWRLKLTRVKFNEHRPEKTSPIIAQIIVENPMYSSS</sequence>
<dbReference type="Proteomes" id="UP000317650">
    <property type="component" value="Chromosome 8"/>
</dbReference>
<evidence type="ECO:0000256" key="1">
    <source>
        <dbReference type="SAM" id="MobiDB-lite"/>
    </source>
</evidence>
<proteinExistence type="predicted"/>
<evidence type="ECO:0000313" key="2">
    <source>
        <dbReference type="EMBL" id="THU70011.1"/>
    </source>
</evidence>
<feature type="region of interest" description="Disordered" evidence="1">
    <location>
        <begin position="151"/>
        <end position="192"/>
    </location>
</feature>
<feature type="region of interest" description="Disordered" evidence="1">
    <location>
        <begin position="1"/>
        <end position="71"/>
    </location>
</feature>
<comment type="caution">
    <text evidence="2">The sequence shown here is derived from an EMBL/GenBank/DDBJ whole genome shotgun (WGS) entry which is preliminary data.</text>
</comment>
<dbReference type="EMBL" id="PYDT01000002">
    <property type="protein sequence ID" value="THU70011.1"/>
    <property type="molecule type" value="Genomic_DNA"/>
</dbReference>